<dbReference type="AlphaFoldDB" id="A0A1J5P5W1"/>
<evidence type="ECO:0000313" key="1">
    <source>
        <dbReference type="EMBL" id="OIQ66921.1"/>
    </source>
</evidence>
<accession>A0A1J5P5W1</accession>
<proteinExistence type="predicted"/>
<sequence length="155" mass="16948">MSGRRDHARHIRSLWRRFTPPFVNLRVITLSVHAPGAAITSRQIGKLTGNLTKKHLLVRIPIHRVRDNVATEASECLDAGGRLAAPLLGHKNGTTAAKARSIGASNFSVEQPKAALATSEHDGMPLYSSIQPEYNQSLATNFYLELSALWPDCEA</sequence>
<comment type="caution">
    <text evidence="1">The sequence shown here is derived from an EMBL/GenBank/DDBJ whole genome shotgun (WGS) entry which is preliminary data.</text>
</comment>
<dbReference type="SUPFAM" id="SSF51430">
    <property type="entry name" value="NAD(P)-linked oxidoreductase"/>
    <property type="match status" value="1"/>
</dbReference>
<protein>
    <submittedName>
        <fullName evidence="1">Uncharacterized protein</fullName>
    </submittedName>
</protein>
<dbReference type="InterPro" id="IPR036812">
    <property type="entry name" value="NAD(P)_OxRdtase_dom_sf"/>
</dbReference>
<reference evidence="1" key="1">
    <citation type="submission" date="2016-10" db="EMBL/GenBank/DDBJ databases">
        <title>Sequence of Gallionella enrichment culture.</title>
        <authorList>
            <person name="Poehlein A."/>
            <person name="Muehling M."/>
            <person name="Daniel R."/>
        </authorList>
    </citation>
    <scope>NUCLEOTIDE SEQUENCE</scope>
</reference>
<name>A0A1J5P5W1_9ZZZZ</name>
<organism evidence="1">
    <name type="scientific">mine drainage metagenome</name>
    <dbReference type="NCBI Taxonomy" id="410659"/>
    <lineage>
        <taxon>unclassified sequences</taxon>
        <taxon>metagenomes</taxon>
        <taxon>ecological metagenomes</taxon>
    </lineage>
</organism>
<gene>
    <name evidence="1" type="ORF">GALL_515070</name>
</gene>
<dbReference type="EMBL" id="MLJW01006267">
    <property type="protein sequence ID" value="OIQ66921.1"/>
    <property type="molecule type" value="Genomic_DNA"/>
</dbReference>